<reference evidence="2" key="2">
    <citation type="journal article" date="2014" name="ISME J.">
        <title>Microbial stratification in low pH oxic and suboxic macroscopic growths along an acid mine drainage.</title>
        <authorList>
            <person name="Mendez-Garcia C."/>
            <person name="Mesa V."/>
            <person name="Sprenger R.R."/>
            <person name="Richter M."/>
            <person name="Diez M.S."/>
            <person name="Solano J."/>
            <person name="Bargiela R."/>
            <person name="Golyshina O.V."/>
            <person name="Manteca A."/>
            <person name="Ramos J.L."/>
            <person name="Gallego J.R."/>
            <person name="Llorente I."/>
            <person name="Martins Dos Santos V.A."/>
            <person name="Jensen O.N."/>
            <person name="Pelaez A.I."/>
            <person name="Sanchez J."/>
            <person name="Ferrer M."/>
        </authorList>
    </citation>
    <scope>NUCLEOTIDE SEQUENCE</scope>
</reference>
<keyword evidence="2" id="KW-0547">Nucleotide-binding</keyword>
<feature type="region of interest" description="Disordered" evidence="1">
    <location>
        <begin position="174"/>
        <end position="209"/>
    </location>
</feature>
<organism evidence="2">
    <name type="scientific">mine drainage metagenome</name>
    <dbReference type="NCBI Taxonomy" id="410659"/>
    <lineage>
        <taxon>unclassified sequences</taxon>
        <taxon>metagenomes</taxon>
        <taxon>ecological metagenomes</taxon>
    </lineage>
</organism>
<sequence>MGQCLSSTYRMRPTLKATNVPTLYPKCTPGEMLGLLVLLKDHKGSQEIAQLADDLDLEIDEILPSVEFAEGLRLVTVSDGRLSFTEEGKKLVAGTIRGRKLLIREALRGTLLYQTILKALESAPERRLGEEELGRIVSLTNAPPETILNVITWGRYAELFRYDANEHVVTPLRLRPQRPAPPTTPSHGGVNAMVRDPPGLSPPPKIAPA</sequence>
<evidence type="ECO:0000313" key="2">
    <source>
        <dbReference type="EMBL" id="EQD33829.1"/>
    </source>
</evidence>
<evidence type="ECO:0000256" key="1">
    <source>
        <dbReference type="SAM" id="MobiDB-lite"/>
    </source>
</evidence>
<protein>
    <submittedName>
        <fullName evidence="2">ABC transporter, ATP-binding protein</fullName>
    </submittedName>
</protein>
<name>T0ZYN0_9ZZZZ</name>
<keyword evidence="2" id="KW-0067">ATP-binding</keyword>
<dbReference type="Pfam" id="PF09821">
    <property type="entry name" value="AAA_assoc_C"/>
    <property type="match status" value="1"/>
</dbReference>
<dbReference type="AlphaFoldDB" id="T0ZYN0"/>
<dbReference type="InterPro" id="IPR018632">
    <property type="entry name" value="AAA-associated_dom_C"/>
</dbReference>
<dbReference type="GO" id="GO:0005524">
    <property type="term" value="F:ATP binding"/>
    <property type="evidence" value="ECO:0007669"/>
    <property type="project" value="UniProtKB-KW"/>
</dbReference>
<dbReference type="EMBL" id="AUZY01011615">
    <property type="protein sequence ID" value="EQD33829.1"/>
    <property type="molecule type" value="Genomic_DNA"/>
</dbReference>
<gene>
    <name evidence="2" type="ORF">B1B_17401</name>
</gene>
<proteinExistence type="predicted"/>
<comment type="caution">
    <text evidence="2">The sequence shown here is derived from an EMBL/GenBank/DDBJ whole genome shotgun (WGS) entry which is preliminary data.</text>
</comment>
<feature type="compositionally biased region" description="Pro residues" evidence="1">
    <location>
        <begin position="199"/>
        <end position="209"/>
    </location>
</feature>
<reference evidence="2" key="1">
    <citation type="submission" date="2013-08" db="EMBL/GenBank/DDBJ databases">
        <authorList>
            <person name="Mendez C."/>
            <person name="Richter M."/>
            <person name="Ferrer M."/>
            <person name="Sanchez J."/>
        </authorList>
    </citation>
    <scope>NUCLEOTIDE SEQUENCE</scope>
</reference>
<accession>T0ZYN0</accession>